<evidence type="ECO:0000313" key="3">
    <source>
        <dbReference type="EMBL" id="OJR56135.1"/>
    </source>
</evidence>
<protein>
    <submittedName>
        <fullName evidence="3">Uncharacterized protein</fullName>
    </submittedName>
</protein>
<proteinExistence type="predicted"/>
<feature type="transmembrane region" description="Helical" evidence="1">
    <location>
        <begin position="43"/>
        <end position="76"/>
    </location>
</feature>
<reference evidence="2" key="2">
    <citation type="journal article" date="2018" name="Genome Biol.">
        <title>SKESA: strategic k-mer extension for scrupulous assemblies.</title>
        <authorList>
            <person name="Souvorov A."/>
            <person name="Agarwala R."/>
            <person name="Lipman D.J."/>
        </authorList>
    </citation>
    <scope>NUCLEOTIDE SEQUENCE [LARGE SCALE GENOMIC DNA]</scope>
    <source>
        <strain evidence="2">AMC_487</strain>
    </source>
</reference>
<dbReference type="Proteomes" id="UP000663166">
    <property type="component" value="Chromosome"/>
</dbReference>
<dbReference type="EMBL" id="QEMT01000165">
    <property type="protein sequence ID" value="PWH48588.1"/>
    <property type="molecule type" value="Genomic_DNA"/>
</dbReference>
<reference evidence="2" key="4">
    <citation type="submission" date="2020-03" db="EMBL/GenBank/DDBJ databases">
        <authorList>
            <consortium name="NCBI Pathogen Detection Project"/>
        </authorList>
    </citation>
    <scope>NUCLEOTIDE SEQUENCE</scope>
    <source>
        <strain evidence="2">AMC_487</strain>
    </source>
</reference>
<evidence type="ECO:0000313" key="4">
    <source>
        <dbReference type="EMBL" id="PWH48588.1"/>
    </source>
</evidence>
<dbReference type="EMBL" id="DABERK010000060">
    <property type="protein sequence ID" value="HAI5335225.1"/>
    <property type="molecule type" value="Genomic_DNA"/>
</dbReference>
<accession>A0A1M2I6E3</accession>
<dbReference type="EMBL" id="MOKI01000008">
    <property type="protein sequence ID" value="OJR56135.1"/>
    <property type="molecule type" value="Genomic_DNA"/>
</dbReference>
<dbReference type="AlphaFoldDB" id="A0A1M2I6E3"/>
<sequence length="161" mass="17382">MSKQPTEITIRERHDVMFRLWYSYWVERIAQVLNRRLDTAINVVAVAVGCCIAAGTGFGGLLGVVVAVLGACNLAGRFGRRAQAAKEQAYRYNVLITESGGLSTEALLARLLEIEKGDSPVPWCPGNLACNRACMSMGLGHRESLSLSEKIIASLTVGASR</sequence>
<reference evidence="4 7" key="3">
    <citation type="submission" date="2018-04" db="EMBL/GenBank/DDBJ databases">
        <title>Draft Genomic Sequencing Of Potential Extraintestinal Pathogenic Escherichia coli B8S56 Isolated from Retail Chicken Skin.</title>
        <authorList>
            <person name="Xu A."/>
            <person name="Tilman S."/>
            <person name="Wisser-Parker K."/>
            <person name="Scullen O.J."/>
            <person name="Sommers C."/>
        </authorList>
    </citation>
    <scope>NUCLEOTIDE SEQUENCE [LARGE SCALE GENOMIC DNA]</scope>
    <source>
        <strain evidence="4 7">B8S56</strain>
    </source>
</reference>
<keyword evidence="1" id="KW-0472">Membrane</keyword>
<keyword evidence="1" id="KW-0812">Transmembrane</keyword>
<dbReference type="EMBL" id="CP070393">
    <property type="protein sequence ID" value="QRZ95230.1"/>
    <property type="molecule type" value="Genomic_DNA"/>
</dbReference>
<evidence type="ECO:0000313" key="5">
    <source>
        <dbReference type="EMBL" id="QRZ95230.1"/>
    </source>
</evidence>
<evidence type="ECO:0000313" key="7">
    <source>
        <dbReference type="Proteomes" id="UP000245761"/>
    </source>
</evidence>
<gene>
    <name evidence="3" type="ORF">BK383_05905</name>
    <name evidence="4" type="ORF">DD762_29190</name>
    <name evidence="2" type="ORF">HJQ60_005357</name>
    <name evidence="5" type="ORF">JNP96_14940</name>
</gene>
<dbReference type="RefSeq" id="WP_072721701.1">
    <property type="nucleotide sequence ID" value="NZ_CAXTRC010000002.1"/>
</dbReference>
<dbReference type="Proteomes" id="UP000245761">
    <property type="component" value="Unassembled WGS sequence"/>
</dbReference>
<reference evidence="5" key="5">
    <citation type="submission" date="2021-02" db="EMBL/GenBank/DDBJ databases">
        <title>Co-localization of colistin and carbapenem -resistance genes on a novel transferable IncHI2 plasmid in Escherichia coli from chicken-origin.</title>
        <authorList>
            <person name="Hoffmann M."/>
            <person name="Balkey M."/>
            <person name="Ronco T."/>
            <person name="Hendriksen R.S."/>
        </authorList>
    </citation>
    <scope>NUCLEOTIDE SEQUENCE</scope>
    <source>
        <strain evidence="5">CFSAN083829</strain>
    </source>
</reference>
<dbReference type="Proteomes" id="UP000845800">
    <property type="component" value="Unassembled WGS sequence"/>
</dbReference>
<name>A0A1M2I6E3_ECOLX</name>
<dbReference type="Proteomes" id="UP000184277">
    <property type="component" value="Unassembled WGS sequence"/>
</dbReference>
<organism evidence="3 6">
    <name type="scientific">Escherichia coli</name>
    <dbReference type="NCBI Taxonomy" id="562"/>
    <lineage>
        <taxon>Bacteria</taxon>
        <taxon>Pseudomonadati</taxon>
        <taxon>Pseudomonadota</taxon>
        <taxon>Gammaproteobacteria</taxon>
        <taxon>Enterobacterales</taxon>
        <taxon>Enterobacteriaceae</taxon>
        <taxon>Escherichia</taxon>
    </lineage>
</organism>
<keyword evidence="1" id="KW-1133">Transmembrane helix</keyword>
<evidence type="ECO:0000256" key="1">
    <source>
        <dbReference type="SAM" id="Phobius"/>
    </source>
</evidence>
<evidence type="ECO:0000313" key="2">
    <source>
        <dbReference type="EMBL" id="HAI5335225.1"/>
    </source>
</evidence>
<evidence type="ECO:0000313" key="6">
    <source>
        <dbReference type="Proteomes" id="UP000184277"/>
    </source>
</evidence>
<reference evidence="3 6" key="1">
    <citation type="submission" date="2016-10" db="EMBL/GenBank/DDBJ databases">
        <title>Comprehensive resistome analysis reveals the prevalence of NDM and MCR-1 in Chinese poultry production.</title>
        <authorList>
            <person name="Wang Y."/>
            <person name="Zhang R."/>
            <person name="Li J."/>
            <person name="Wu Z."/>
            <person name="Wenjuan Y."/>
            <person name="Schwarz S."/>
            <person name="Tyrrell J."/>
            <person name="Zheng Y."/>
            <person name="Wang S."/>
            <person name="Shen Z."/>
            <person name="Liu Z."/>
            <person name="Lei L."/>
            <person name="Li M."/>
            <person name="Zhang Q."/>
            <person name="Wu C."/>
            <person name="Zhang Q."/>
            <person name="Wu Y."/>
            <person name="Walsh T."/>
            <person name="Shen J."/>
        </authorList>
    </citation>
    <scope>NUCLEOTIDE SEQUENCE [LARGE SCALE GENOMIC DNA]</scope>
    <source>
        <strain evidence="3 6">570</strain>
    </source>
</reference>